<feature type="region of interest" description="Disordered" evidence="1">
    <location>
        <begin position="1"/>
        <end position="36"/>
    </location>
</feature>
<protein>
    <submittedName>
        <fullName evidence="2">Uncharacterized protein</fullName>
    </submittedName>
</protein>
<accession>A0A852TBL1</accession>
<organism evidence="2 3">
    <name type="scientific">Neobacillus niacini</name>
    <dbReference type="NCBI Taxonomy" id="86668"/>
    <lineage>
        <taxon>Bacteria</taxon>
        <taxon>Bacillati</taxon>
        <taxon>Bacillota</taxon>
        <taxon>Bacilli</taxon>
        <taxon>Bacillales</taxon>
        <taxon>Bacillaceae</taxon>
        <taxon>Neobacillus</taxon>
    </lineage>
</organism>
<reference evidence="3" key="1">
    <citation type="submission" date="2020-07" db="EMBL/GenBank/DDBJ databases">
        <authorList>
            <person name="Partida-Martinez L."/>
            <person name="Huntemann M."/>
            <person name="Clum A."/>
            <person name="Wang J."/>
            <person name="Palaniappan K."/>
            <person name="Ritter S."/>
            <person name="Chen I.-M."/>
            <person name="Stamatis D."/>
            <person name="Reddy T."/>
            <person name="O'Malley R."/>
            <person name="Daum C."/>
            <person name="Shapiro N."/>
            <person name="Ivanova N."/>
            <person name="Kyrpides N."/>
            <person name="Woyke T."/>
        </authorList>
    </citation>
    <scope>NUCLEOTIDE SEQUENCE [LARGE SCALE GENOMIC DNA]</scope>
    <source>
        <strain evidence="3">AT2.8</strain>
    </source>
</reference>
<comment type="caution">
    <text evidence="2">The sequence shown here is derived from an EMBL/GenBank/DDBJ whole genome shotgun (WGS) entry which is preliminary data.</text>
</comment>
<dbReference type="Proteomes" id="UP000548423">
    <property type="component" value="Unassembled WGS sequence"/>
</dbReference>
<reference evidence="3" key="2">
    <citation type="submission" date="2020-08" db="EMBL/GenBank/DDBJ databases">
        <title>The Agave Microbiome: Exploring the role of microbial communities in plant adaptations to desert environments.</title>
        <authorList>
            <person name="Partida-Martinez L.P."/>
        </authorList>
    </citation>
    <scope>NUCLEOTIDE SEQUENCE [LARGE SCALE GENOMIC DNA]</scope>
    <source>
        <strain evidence="3">AT2.8</strain>
    </source>
</reference>
<proteinExistence type="predicted"/>
<evidence type="ECO:0000313" key="3">
    <source>
        <dbReference type="Proteomes" id="UP000548423"/>
    </source>
</evidence>
<dbReference type="EMBL" id="JACCBX010000003">
    <property type="protein sequence ID" value="NYE04734.1"/>
    <property type="molecule type" value="Genomic_DNA"/>
</dbReference>
<gene>
    <name evidence="2" type="ORF">F4694_001483</name>
</gene>
<evidence type="ECO:0000256" key="1">
    <source>
        <dbReference type="SAM" id="MobiDB-lite"/>
    </source>
</evidence>
<evidence type="ECO:0000313" key="2">
    <source>
        <dbReference type="EMBL" id="NYE04734.1"/>
    </source>
</evidence>
<sequence>MKKKRLGQCRGSGVTEEHEEKAFGSMQKAWSDQKSN</sequence>
<dbReference type="AlphaFoldDB" id="A0A852TBL1"/>
<name>A0A852TBL1_9BACI</name>